<protein>
    <submittedName>
        <fullName evidence="10">Lipopolysaccharide export system permease protein</fullName>
    </submittedName>
</protein>
<feature type="transmembrane region" description="Helical" evidence="9">
    <location>
        <begin position="346"/>
        <end position="364"/>
    </location>
</feature>
<dbReference type="PANTHER" id="PTHR33529">
    <property type="entry name" value="SLR0882 PROTEIN-RELATED"/>
    <property type="match status" value="1"/>
</dbReference>
<comment type="similarity">
    <text evidence="3">Belongs to the LptF/LptG family.</text>
</comment>
<dbReference type="PANTHER" id="PTHR33529:SF2">
    <property type="entry name" value="LIPOPOLYSACCHARIDE EXPORT SYSTEM PERMEASE PROTEIN LPTG"/>
    <property type="match status" value="1"/>
</dbReference>
<dbReference type="Pfam" id="PF03739">
    <property type="entry name" value="LptF_LptG"/>
    <property type="match status" value="1"/>
</dbReference>
<evidence type="ECO:0000256" key="8">
    <source>
        <dbReference type="ARBA" id="ARBA00026081"/>
    </source>
</evidence>
<evidence type="ECO:0000256" key="6">
    <source>
        <dbReference type="ARBA" id="ARBA00022989"/>
    </source>
</evidence>
<organism evidence="10 11">
    <name type="scientific">Pseudoalteromonas piscicida</name>
    <dbReference type="NCBI Taxonomy" id="43662"/>
    <lineage>
        <taxon>Bacteria</taxon>
        <taxon>Pseudomonadati</taxon>
        <taxon>Pseudomonadota</taxon>
        <taxon>Gammaproteobacteria</taxon>
        <taxon>Alteromonadales</taxon>
        <taxon>Pseudoalteromonadaceae</taxon>
        <taxon>Pseudoalteromonas</taxon>
    </lineage>
</organism>
<feature type="transmembrane region" description="Helical" evidence="9">
    <location>
        <begin position="20"/>
        <end position="40"/>
    </location>
</feature>
<keyword evidence="6 9" id="KW-1133">Transmembrane helix</keyword>
<name>A0ABN5CHN6_PSEO7</name>
<feature type="transmembrane region" description="Helical" evidence="9">
    <location>
        <begin position="75"/>
        <end position="95"/>
    </location>
</feature>
<comment type="subcellular location">
    <subcellularLocation>
        <location evidence="2">Cell membrane</location>
        <topology evidence="2">Multi-pass membrane protein</topology>
    </subcellularLocation>
</comment>
<keyword evidence="5 9" id="KW-0812">Transmembrane</keyword>
<evidence type="ECO:0000256" key="9">
    <source>
        <dbReference type="SAM" id="Phobius"/>
    </source>
</evidence>
<dbReference type="NCBIfam" id="TIGR04408">
    <property type="entry name" value="LptG_lptG"/>
    <property type="match status" value="1"/>
</dbReference>
<evidence type="ECO:0000313" key="10">
    <source>
        <dbReference type="EMBL" id="ATD09099.1"/>
    </source>
</evidence>
<comment type="function">
    <text evidence="1">Part of the ABC transporter complex LptBFG involved in the translocation of lipopolysaccharide (LPS) from the inner membrane to the outer membrane.</text>
</comment>
<dbReference type="InterPro" id="IPR030923">
    <property type="entry name" value="LptG"/>
</dbReference>
<dbReference type="InterPro" id="IPR005495">
    <property type="entry name" value="LptG/LptF_permease"/>
</dbReference>
<comment type="subunit">
    <text evidence="8">Component of the lipopolysaccharide transport and assembly complex. The LptBFG transporter is composed of two ATP-binding proteins (LptB) and two transmembrane proteins (LptF and LptG).</text>
</comment>
<feature type="transmembrane region" description="Helical" evidence="9">
    <location>
        <begin position="287"/>
        <end position="305"/>
    </location>
</feature>
<reference evidence="10 11" key="1">
    <citation type="submission" date="2015-06" db="EMBL/GenBank/DDBJ databases">
        <authorList>
            <person name="Xie B.-B."/>
            <person name="Rong J.-C."/>
            <person name="Qin Q.-L."/>
            <person name="Zhang Y.-Z."/>
        </authorList>
    </citation>
    <scope>NUCLEOTIDE SEQUENCE [LARGE SCALE GENOMIC DNA]</scope>
    <source>
        <strain evidence="10 11">JCM 20779</strain>
    </source>
</reference>
<evidence type="ECO:0000256" key="7">
    <source>
        <dbReference type="ARBA" id="ARBA00023136"/>
    </source>
</evidence>
<sequence length="368" mass="40407">MGSLGIYETGDDGMMKTLDWYLGRSILQTTGFALLVFVGINTLIKFIEQLRSVGRGSYDLLGAMLYTIYSMPSDIVVFFPMAALIGGLIGLGALASSSELIVMQAAGWSRFQIIMSVMKTAVLLALLMMALGEWGAPKAEQTAKRLKNEAIYGGEVYSAQRGVWAKDGGNFINIGNVEKNGKLKDIAIYYFDDSLTLAKIVRAQSAQSISNGWQLQDVEEVHIDQQQITTHYSKSMLYESELSEDRLGVVSIEPDALSFTGLWSFLAYLKQNEQDSSSYELALWRKVMQPLTIGVMLLVALSFIFGPLRTVSMGARIIMGVVTGLAFHLSNEIFGPIVMVYQVPPVVGALMPSLLFIGLAIHLLKKQN</sequence>
<evidence type="ECO:0000256" key="4">
    <source>
        <dbReference type="ARBA" id="ARBA00022475"/>
    </source>
</evidence>
<evidence type="ECO:0000313" key="11">
    <source>
        <dbReference type="Proteomes" id="UP000016521"/>
    </source>
</evidence>
<keyword evidence="11" id="KW-1185">Reference proteome</keyword>
<evidence type="ECO:0000256" key="1">
    <source>
        <dbReference type="ARBA" id="ARBA00002265"/>
    </source>
</evidence>
<dbReference type="EMBL" id="CP011924">
    <property type="protein sequence ID" value="ATD09099.1"/>
    <property type="molecule type" value="Genomic_DNA"/>
</dbReference>
<keyword evidence="4" id="KW-1003">Cell membrane</keyword>
<evidence type="ECO:0000256" key="3">
    <source>
        <dbReference type="ARBA" id="ARBA00007725"/>
    </source>
</evidence>
<accession>A0ABN5CHN6</accession>
<keyword evidence="7 9" id="KW-0472">Membrane</keyword>
<evidence type="ECO:0000256" key="2">
    <source>
        <dbReference type="ARBA" id="ARBA00004651"/>
    </source>
</evidence>
<proteinExistence type="inferred from homology"/>
<gene>
    <name evidence="10" type="primary">lptG</name>
    <name evidence="10" type="ORF">PPIS_a4473</name>
</gene>
<feature type="transmembrane region" description="Helical" evidence="9">
    <location>
        <begin position="116"/>
        <end position="136"/>
    </location>
</feature>
<evidence type="ECO:0000256" key="5">
    <source>
        <dbReference type="ARBA" id="ARBA00022692"/>
    </source>
</evidence>
<dbReference type="Proteomes" id="UP000016521">
    <property type="component" value="Chromosome I"/>
</dbReference>